<evidence type="ECO:0000313" key="1">
    <source>
        <dbReference type="EnsemblPlants" id="AVESA.00010b.r2.5DG0938000.1.CDS.1"/>
    </source>
</evidence>
<evidence type="ECO:0000313" key="2">
    <source>
        <dbReference type="Proteomes" id="UP001732700"/>
    </source>
</evidence>
<organism evidence="1 2">
    <name type="scientific">Avena sativa</name>
    <name type="common">Oat</name>
    <dbReference type="NCBI Taxonomy" id="4498"/>
    <lineage>
        <taxon>Eukaryota</taxon>
        <taxon>Viridiplantae</taxon>
        <taxon>Streptophyta</taxon>
        <taxon>Embryophyta</taxon>
        <taxon>Tracheophyta</taxon>
        <taxon>Spermatophyta</taxon>
        <taxon>Magnoliopsida</taxon>
        <taxon>Liliopsida</taxon>
        <taxon>Poales</taxon>
        <taxon>Poaceae</taxon>
        <taxon>BOP clade</taxon>
        <taxon>Pooideae</taxon>
        <taxon>Poodae</taxon>
        <taxon>Poeae</taxon>
        <taxon>Poeae Chloroplast Group 1 (Aveneae type)</taxon>
        <taxon>Aveninae</taxon>
        <taxon>Avena</taxon>
    </lineage>
</organism>
<dbReference type="EnsemblPlants" id="AVESA.00010b.r2.5DG0938000.1">
    <property type="protein sequence ID" value="AVESA.00010b.r2.5DG0938000.1.CDS.1"/>
    <property type="gene ID" value="AVESA.00010b.r2.5DG0938000"/>
</dbReference>
<reference evidence="1" key="1">
    <citation type="submission" date="2021-05" db="EMBL/GenBank/DDBJ databases">
        <authorList>
            <person name="Scholz U."/>
            <person name="Mascher M."/>
            <person name="Fiebig A."/>
        </authorList>
    </citation>
    <scope>NUCLEOTIDE SEQUENCE [LARGE SCALE GENOMIC DNA]</scope>
</reference>
<keyword evidence="2" id="KW-1185">Reference proteome</keyword>
<protein>
    <submittedName>
        <fullName evidence="1">Uncharacterized protein</fullName>
    </submittedName>
</protein>
<proteinExistence type="predicted"/>
<name>A0ACD5YA40_AVESA</name>
<sequence length="182" mass="19596">METIFSFDLATDRFSMGSSEPLGEPSAEYMQTKESDIVVIDDEDEIDVAAVSPAPGIGHGGNTIANVPSGFCPSKKRKRSLLGVEGVVAITCMTEAVKAVVTAIITASPPDVHPALYDTVMGAKDYILDTLMVALSHLFDNRAMGNNFVHMVEDQRNICLRTYLAKCSACSLIMEMVVVVYA</sequence>
<dbReference type="Proteomes" id="UP001732700">
    <property type="component" value="Chromosome 5D"/>
</dbReference>
<reference evidence="1" key="2">
    <citation type="submission" date="2025-09" db="UniProtKB">
        <authorList>
            <consortium name="EnsemblPlants"/>
        </authorList>
    </citation>
    <scope>IDENTIFICATION</scope>
</reference>
<accession>A0ACD5YA40</accession>